<evidence type="ECO:0000256" key="3">
    <source>
        <dbReference type="ARBA" id="ARBA00010345"/>
    </source>
</evidence>
<name>A0A1B9FVM7_9TREE</name>
<evidence type="ECO:0000256" key="2">
    <source>
        <dbReference type="ARBA" id="ARBA00004687"/>
    </source>
</evidence>
<evidence type="ECO:0000256" key="5">
    <source>
        <dbReference type="ARBA" id="ARBA00022692"/>
    </source>
</evidence>
<feature type="transmembrane region" description="Helical" evidence="10">
    <location>
        <begin position="198"/>
        <end position="216"/>
    </location>
</feature>
<dbReference type="Pfam" id="PF08320">
    <property type="entry name" value="PIG-X"/>
    <property type="match status" value="1"/>
</dbReference>
<evidence type="ECO:0000256" key="9">
    <source>
        <dbReference type="ARBA" id="ARBA00023180"/>
    </source>
</evidence>
<evidence type="ECO:0000256" key="4">
    <source>
        <dbReference type="ARBA" id="ARBA00022502"/>
    </source>
</evidence>
<dbReference type="EMBL" id="KI894024">
    <property type="protein sequence ID" value="OCF22826.1"/>
    <property type="molecule type" value="Genomic_DNA"/>
</dbReference>
<reference evidence="11" key="3">
    <citation type="submission" date="2014-01" db="EMBL/GenBank/DDBJ databases">
        <title>Evolution of pathogenesis and genome organization in the Tremellales.</title>
        <authorList>
            <person name="Cuomo C."/>
            <person name="Litvintseva A."/>
            <person name="Heitman J."/>
            <person name="Chen Y."/>
            <person name="Sun S."/>
            <person name="Springer D."/>
            <person name="Dromer F."/>
            <person name="Young S."/>
            <person name="Zeng Q."/>
            <person name="Chapman S."/>
            <person name="Gujja S."/>
            <person name="Saif S."/>
            <person name="Birren B."/>
        </authorList>
    </citation>
    <scope>NUCLEOTIDE SEQUENCE</scope>
    <source>
        <strain evidence="11">CBS 10118</strain>
    </source>
</reference>
<evidence type="ECO:0000313" key="11">
    <source>
        <dbReference type="EMBL" id="OCF22826.1"/>
    </source>
</evidence>
<evidence type="ECO:0000256" key="8">
    <source>
        <dbReference type="ARBA" id="ARBA00023136"/>
    </source>
</evidence>
<dbReference type="GeneID" id="30211570"/>
<dbReference type="InterPro" id="IPR013233">
    <property type="entry name" value="PIG-X/PBN1"/>
</dbReference>
<dbReference type="SMART" id="SM00780">
    <property type="entry name" value="PIG-X"/>
    <property type="match status" value="1"/>
</dbReference>
<keyword evidence="7 10" id="KW-1133">Transmembrane helix</keyword>
<comment type="similarity">
    <text evidence="3 10">Belongs to the PIGX family.</text>
</comment>
<dbReference type="Proteomes" id="UP000092730">
    <property type="component" value="Chromosome 7"/>
</dbReference>
<dbReference type="STRING" id="1296100.A0A1B9FVM7"/>
<dbReference type="KEGG" id="kbi:30211570"/>
<evidence type="ECO:0000256" key="6">
    <source>
        <dbReference type="ARBA" id="ARBA00022824"/>
    </source>
</evidence>
<evidence type="ECO:0000256" key="7">
    <source>
        <dbReference type="ARBA" id="ARBA00022989"/>
    </source>
</evidence>
<dbReference type="GO" id="GO:0006506">
    <property type="term" value="P:GPI anchor biosynthetic process"/>
    <property type="evidence" value="ECO:0007669"/>
    <property type="project" value="UniProtKB-UniPathway"/>
</dbReference>
<comment type="pathway">
    <text evidence="2 10">Glycolipid biosynthesis; glycosylphosphatidylinositol-anchor biosynthesis.</text>
</comment>
<evidence type="ECO:0000313" key="13">
    <source>
        <dbReference type="Proteomes" id="UP000092730"/>
    </source>
</evidence>
<accession>A0A1B9FVM7</accession>
<dbReference type="RefSeq" id="XP_019043896.1">
    <property type="nucleotide sequence ID" value="XM_019193773.1"/>
</dbReference>
<keyword evidence="8 10" id="KW-0472">Membrane</keyword>
<dbReference type="UniPathway" id="UPA00196"/>
<keyword evidence="9" id="KW-0325">Glycoprotein</keyword>
<reference evidence="11" key="1">
    <citation type="submission" date="2013-07" db="EMBL/GenBank/DDBJ databases">
        <title>The Genome Sequence of Cryptococcus bestiolae CBS10118.</title>
        <authorList>
            <consortium name="The Broad Institute Genome Sequencing Platform"/>
            <person name="Cuomo C."/>
            <person name="Litvintseva A."/>
            <person name="Chen Y."/>
            <person name="Heitman J."/>
            <person name="Sun S."/>
            <person name="Springer D."/>
            <person name="Dromer F."/>
            <person name="Young S.K."/>
            <person name="Zeng Q."/>
            <person name="Gargeya S."/>
            <person name="Fitzgerald M."/>
            <person name="Abouelleil A."/>
            <person name="Alvarado L."/>
            <person name="Berlin A.M."/>
            <person name="Chapman S.B."/>
            <person name="Dewar J."/>
            <person name="Goldberg J."/>
            <person name="Griggs A."/>
            <person name="Gujja S."/>
            <person name="Hansen M."/>
            <person name="Howarth C."/>
            <person name="Imamovic A."/>
            <person name="Larimer J."/>
            <person name="McCowan C."/>
            <person name="Murphy C."/>
            <person name="Pearson M."/>
            <person name="Priest M."/>
            <person name="Roberts A."/>
            <person name="Saif S."/>
            <person name="Shea T."/>
            <person name="Sykes S."/>
            <person name="Wortman J."/>
            <person name="Nusbaum C."/>
            <person name="Birren B."/>
        </authorList>
    </citation>
    <scope>NUCLEOTIDE SEQUENCE [LARGE SCALE GENOMIC DNA]</scope>
    <source>
        <strain evidence="11">CBS 10118</strain>
    </source>
</reference>
<comment type="subcellular location">
    <subcellularLocation>
        <location evidence="1 10">Endoplasmic reticulum membrane</location>
        <topology evidence="1 10">Single-pass membrane protein</topology>
    </subcellularLocation>
</comment>
<sequence>MSLPPLDLTLSQSSPSFHPTVTLHLNPPSSSLIPPTCNLKAHVSIILPDELFLDPDELADKFAGSAISSYTLSQTGEQGKGKGRVKVDIERPSFNYIQDEEGWIVLDILVDVPNQRPIGRIEEVGVQKEVKVEIPLHGRYLVPFEHGERAVLFPREIRGGWICNTNTLSESQLPVIRSSPVQITLPTGRHSHQPFVEVVTPLVIWLGWGWLVYKIFRLRSRVAQRKSTSSVDVSEKKDI</sequence>
<organism evidence="11">
    <name type="scientific">Kwoniella bestiolae CBS 10118</name>
    <dbReference type="NCBI Taxonomy" id="1296100"/>
    <lineage>
        <taxon>Eukaryota</taxon>
        <taxon>Fungi</taxon>
        <taxon>Dikarya</taxon>
        <taxon>Basidiomycota</taxon>
        <taxon>Agaricomycotina</taxon>
        <taxon>Tremellomycetes</taxon>
        <taxon>Tremellales</taxon>
        <taxon>Cryptococcaceae</taxon>
        <taxon>Kwoniella</taxon>
    </lineage>
</organism>
<dbReference type="AlphaFoldDB" id="A0A1B9FVM7"/>
<dbReference type="EMBL" id="CP144547">
    <property type="protein sequence ID" value="WVW86409.1"/>
    <property type="molecule type" value="Genomic_DNA"/>
</dbReference>
<evidence type="ECO:0000313" key="12">
    <source>
        <dbReference type="EMBL" id="WVW86409.1"/>
    </source>
</evidence>
<keyword evidence="13" id="KW-1185">Reference proteome</keyword>
<keyword evidence="6 10" id="KW-0256">Endoplasmic reticulum</keyword>
<reference evidence="12" key="2">
    <citation type="submission" date="2013-07" db="EMBL/GenBank/DDBJ databases">
        <authorList>
            <consortium name="The Broad Institute Genome Sequencing Platform"/>
            <person name="Cuomo C."/>
            <person name="Litvintseva A."/>
            <person name="Chen Y."/>
            <person name="Heitman J."/>
            <person name="Sun S."/>
            <person name="Springer D."/>
            <person name="Dromer F."/>
            <person name="Young S.K."/>
            <person name="Zeng Q."/>
            <person name="Gargeya S."/>
            <person name="Fitzgerald M."/>
            <person name="Abouelleil A."/>
            <person name="Alvarado L."/>
            <person name="Berlin A.M."/>
            <person name="Chapman S.B."/>
            <person name="Dewar J."/>
            <person name="Goldberg J."/>
            <person name="Griggs A."/>
            <person name="Gujja S."/>
            <person name="Hansen M."/>
            <person name="Howarth C."/>
            <person name="Imamovic A."/>
            <person name="Larimer J."/>
            <person name="McCowan C."/>
            <person name="Murphy C."/>
            <person name="Pearson M."/>
            <person name="Priest M."/>
            <person name="Roberts A."/>
            <person name="Saif S."/>
            <person name="Shea T."/>
            <person name="Sykes S."/>
            <person name="Wortman J."/>
            <person name="Nusbaum C."/>
            <person name="Birren B."/>
        </authorList>
    </citation>
    <scope>NUCLEOTIDE SEQUENCE</scope>
    <source>
        <strain evidence="12">CBS 10118</strain>
    </source>
</reference>
<comment type="function">
    <text evidence="10">Required for proper folding and/or the stability of a subset of proteins in the endoplasmic reticulum. Component of glycosylphosphatidylinositol-mannosyltransferase 1 which transfers the first of the 4 mannoses in the GPI-anchor precursors during GPI-anchor biosynthesis. Probably acts by stabilizing the mannosyltransferase GPI14.</text>
</comment>
<reference evidence="12" key="4">
    <citation type="submission" date="2024-02" db="EMBL/GenBank/DDBJ databases">
        <title>Comparative genomics of Cryptococcus and Kwoniella reveals pathogenesis evolution and contrasting modes of karyotype evolution via chromosome fusion or intercentromeric recombination.</title>
        <authorList>
            <person name="Coelho M.A."/>
            <person name="David-Palma M."/>
            <person name="Shea T."/>
            <person name="Bowers K."/>
            <person name="McGinley-Smith S."/>
            <person name="Mohammad A.W."/>
            <person name="Gnirke A."/>
            <person name="Yurkov A.M."/>
            <person name="Nowrousian M."/>
            <person name="Sun S."/>
            <person name="Cuomo C.A."/>
            <person name="Heitman J."/>
        </authorList>
    </citation>
    <scope>NUCLEOTIDE SEQUENCE</scope>
    <source>
        <strain evidence="12">CBS 10118</strain>
    </source>
</reference>
<keyword evidence="5 10" id="KW-0812">Transmembrane</keyword>
<keyword evidence="4 10" id="KW-0337">GPI-anchor biosynthesis</keyword>
<gene>
    <name evidence="11" type="ORF">I302_07171</name>
    <name evidence="12" type="ORF">I302_108455</name>
</gene>
<dbReference type="OrthoDB" id="5546453at2759"/>
<protein>
    <recommendedName>
        <fullName evidence="10">Protein PBN1</fullName>
    </recommendedName>
</protein>
<dbReference type="VEuPathDB" id="FungiDB:I302_07171"/>
<evidence type="ECO:0000256" key="1">
    <source>
        <dbReference type="ARBA" id="ARBA00004389"/>
    </source>
</evidence>
<evidence type="ECO:0000256" key="10">
    <source>
        <dbReference type="RuleBase" id="RU366056"/>
    </source>
</evidence>
<dbReference type="GO" id="GO:0005789">
    <property type="term" value="C:endoplasmic reticulum membrane"/>
    <property type="evidence" value="ECO:0007669"/>
    <property type="project" value="UniProtKB-SubCell"/>
</dbReference>
<proteinExistence type="inferred from homology"/>